<dbReference type="InParanoid" id="K1QXT7"/>
<feature type="region of interest" description="Disordered" evidence="1">
    <location>
        <begin position="1"/>
        <end position="73"/>
    </location>
</feature>
<dbReference type="EMBL" id="JH819182">
    <property type="protein sequence ID" value="EKC38483.1"/>
    <property type="molecule type" value="Genomic_DNA"/>
</dbReference>
<dbReference type="AlphaFoldDB" id="K1QXT7"/>
<dbReference type="HOGENOM" id="CLU_1564408_0_0_1"/>
<evidence type="ECO:0000256" key="1">
    <source>
        <dbReference type="SAM" id="MobiDB-lite"/>
    </source>
</evidence>
<evidence type="ECO:0000313" key="2">
    <source>
        <dbReference type="EMBL" id="EKC38483.1"/>
    </source>
</evidence>
<organism evidence="2">
    <name type="scientific">Magallana gigas</name>
    <name type="common">Pacific oyster</name>
    <name type="synonym">Crassostrea gigas</name>
    <dbReference type="NCBI Taxonomy" id="29159"/>
    <lineage>
        <taxon>Eukaryota</taxon>
        <taxon>Metazoa</taxon>
        <taxon>Spiralia</taxon>
        <taxon>Lophotrochozoa</taxon>
        <taxon>Mollusca</taxon>
        <taxon>Bivalvia</taxon>
        <taxon>Autobranchia</taxon>
        <taxon>Pteriomorphia</taxon>
        <taxon>Ostreida</taxon>
        <taxon>Ostreoidea</taxon>
        <taxon>Ostreidae</taxon>
        <taxon>Magallana</taxon>
    </lineage>
</organism>
<feature type="compositionally biased region" description="Basic and acidic residues" evidence="1">
    <location>
        <begin position="20"/>
        <end position="32"/>
    </location>
</feature>
<accession>K1QXT7</accession>
<sequence length="171" mass="19251">MLARGTRQCERKPTYPGKNPRIEDGDHGDRTRVAVGLLLEKPDRLSLSDLPPSTEEDPSEEEPVNPALSDNKLDRELDESRFPIAHLLLRFCHEPVSIMFESLIVESIKRDPPIISSPVPKGSEVYGPIDWPLYGPKSPVRELLSKLRKARDPESILSPNVPDIEDQDLDL</sequence>
<protein>
    <submittedName>
        <fullName evidence="2">Uncharacterized protein</fullName>
    </submittedName>
</protein>
<feature type="compositionally biased region" description="Acidic residues" evidence="1">
    <location>
        <begin position="54"/>
        <end position="63"/>
    </location>
</feature>
<reference evidence="2" key="1">
    <citation type="journal article" date="2012" name="Nature">
        <title>The oyster genome reveals stress adaptation and complexity of shell formation.</title>
        <authorList>
            <person name="Zhang G."/>
            <person name="Fang X."/>
            <person name="Guo X."/>
            <person name="Li L."/>
            <person name="Luo R."/>
            <person name="Xu F."/>
            <person name="Yang P."/>
            <person name="Zhang L."/>
            <person name="Wang X."/>
            <person name="Qi H."/>
            <person name="Xiong Z."/>
            <person name="Que H."/>
            <person name="Xie Y."/>
            <person name="Holland P.W."/>
            <person name="Paps J."/>
            <person name="Zhu Y."/>
            <person name="Wu F."/>
            <person name="Chen Y."/>
            <person name="Wang J."/>
            <person name="Peng C."/>
            <person name="Meng J."/>
            <person name="Yang L."/>
            <person name="Liu J."/>
            <person name="Wen B."/>
            <person name="Zhang N."/>
            <person name="Huang Z."/>
            <person name="Zhu Q."/>
            <person name="Feng Y."/>
            <person name="Mount A."/>
            <person name="Hedgecock D."/>
            <person name="Xu Z."/>
            <person name="Liu Y."/>
            <person name="Domazet-Loso T."/>
            <person name="Du Y."/>
            <person name="Sun X."/>
            <person name="Zhang S."/>
            <person name="Liu B."/>
            <person name="Cheng P."/>
            <person name="Jiang X."/>
            <person name="Li J."/>
            <person name="Fan D."/>
            <person name="Wang W."/>
            <person name="Fu W."/>
            <person name="Wang T."/>
            <person name="Wang B."/>
            <person name="Zhang J."/>
            <person name="Peng Z."/>
            <person name="Li Y."/>
            <person name="Li N."/>
            <person name="Wang J."/>
            <person name="Chen M."/>
            <person name="He Y."/>
            <person name="Tan F."/>
            <person name="Song X."/>
            <person name="Zheng Q."/>
            <person name="Huang R."/>
            <person name="Yang H."/>
            <person name="Du X."/>
            <person name="Chen L."/>
            <person name="Yang M."/>
            <person name="Gaffney P.M."/>
            <person name="Wang S."/>
            <person name="Luo L."/>
            <person name="She Z."/>
            <person name="Ming Y."/>
            <person name="Huang W."/>
            <person name="Zhang S."/>
            <person name="Huang B."/>
            <person name="Zhang Y."/>
            <person name="Qu T."/>
            <person name="Ni P."/>
            <person name="Miao G."/>
            <person name="Wang J."/>
            <person name="Wang Q."/>
            <person name="Steinberg C.E."/>
            <person name="Wang H."/>
            <person name="Li N."/>
            <person name="Qian L."/>
            <person name="Zhang G."/>
            <person name="Li Y."/>
            <person name="Yang H."/>
            <person name="Liu X."/>
            <person name="Wang J."/>
            <person name="Yin Y."/>
            <person name="Wang J."/>
        </authorList>
    </citation>
    <scope>NUCLEOTIDE SEQUENCE [LARGE SCALE GENOMIC DNA]</scope>
    <source>
        <strain evidence="2">05x7-T-G4-1.051#20</strain>
    </source>
</reference>
<name>K1QXT7_MAGGI</name>
<gene>
    <name evidence="2" type="ORF">CGI_10028100</name>
</gene>
<feature type="region of interest" description="Disordered" evidence="1">
    <location>
        <begin position="150"/>
        <end position="171"/>
    </location>
</feature>
<proteinExistence type="predicted"/>